<gene>
    <name evidence="11" type="ORF">EHE22_22575</name>
</gene>
<dbReference type="PANTHER" id="PTHR43065">
    <property type="entry name" value="SENSOR HISTIDINE KINASE"/>
    <property type="match status" value="1"/>
</dbReference>
<protein>
    <recommendedName>
        <fullName evidence="2">histidine kinase</fullName>
        <ecNumber evidence="2">2.7.13.3</ecNumber>
    </recommendedName>
</protein>
<evidence type="ECO:0000256" key="8">
    <source>
        <dbReference type="ARBA" id="ARBA00023012"/>
    </source>
</evidence>
<evidence type="ECO:0000313" key="11">
    <source>
        <dbReference type="EMBL" id="NNV23188.1"/>
    </source>
</evidence>
<evidence type="ECO:0000256" key="4">
    <source>
        <dbReference type="ARBA" id="ARBA00022679"/>
    </source>
</evidence>
<keyword evidence="9" id="KW-1133">Transmembrane helix</keyword>
<comment type="caution">
    <text evidence="11">The sequence shown here is derived from an EMBL/GenBank/DDBJ whole genome shotgun (WGS) entry which is preliminary data.</text>
</comment>
<dbReference type="SMART" id="SM00388">
    <property type="entry name" value="HisKA"/>
    <property type="match status" value="1"/>
</dbReference>
<evidence type="ECO:0000256" key="1">
    <source>
        <dbReference type="ARBA" id="ARBA00000085"/>
    </source>
</evidence>
<dbReference type="PRINTS" id="PR00344">
    <property type="entry name" value="BCTRLSENSOR"/>
</dbReference>
<keyword evidence="7" id="KW-0067">ATP-binding</keyword>
<dbReference type="SUPFAM" id="SSF55874">
    <property type="entry name" value="ATPase domain of HSP90 chaperone/DNA topoisomerase II/histidine kinase"/>
    <property type="match status" value="1"/>
</dbReference>
<keyword evidence="9" id="KW-0472">Membrane</keyword>
<dbReference type="InterPro" id="IPR003594">
    <property type="entry name" value="HATPase_dom"/>
</dbReference>
<dbReference type="AlphaFoldDB" id="A0A7Y3WZF0"/>
<evidence type="ECO:0000256" key="6">
    <source>
        <dbReference type="ARBA" id="ARBA00022777"/>
    </source>
</evidence>
<keyword evidence="5" id="KW-0547">Nucleotide-binding</keyword>
<dbReference type="CDD" id="cd00082">
    <property type="entry name" value="HisKA"/>
    <property type="match status" value="1"/>
</dbReference>
<dbReference type="InterPro" id="IPR036097">
    <property type="entry name" value="HisK_dim/P_sf"/>
</dbReference>
<evidence type="ECO:0000256" key="3">
    <source>
        <dbReference type="ARBA" id="ARBA00022553"/>
    </source>
</evidence>
<evidence type="ECO:0000256" key="5">
    <source>
        <dbReference type="ARBA" id="ARBA00022741"/>
    </source>
</evidence>
<feature type="domain" description="Histidine kinase" evidence="10">
    <location>
        <begin position="136"/>
        <end position="357"/>
    </location>
</feature>
<organism evidence="11 12">
    <name type="scientific">Brucella pseudogrignonensis</name>
    <dbReference type="NCBI Taxonomy" id="419475"/>
    <lineage>
        <taxon>Bacteria</taxon>
        <taxon>Pseudomonadati</taxon>
        <taxon>Pseudomonadota</taxon>
        <taxon>Alphaproteobacteria</taxon>
        <taxon>Hyphomicrobiales</taxon>
        <taxon>Brucellaceae</taxon>
        <taxon>Brucella/Ochrobactrum group</taxon>
        <taxon>Brucella</taxon>
    </lineage>
</organism>
<dbReference type="Gene3D" id="3.30.565.10">
    <property type="entry name" value="Histidine kinase-like ATPase, C-terminal domain"/>
    <property type="match status" value="1"/>
</dbReference>
<proteinExistence type="predicted"/>
<dbReference type="InterPro" id="IPR004358">
    <property type="entry name" value="Sig_transdc_His_kin-like_C"/>
</dbReference>
<feature type="transmembrane region" description="Helical" evidence="9">
    <location>
        <begin position="12"/>
        <end position="30"/>
    </location>
</feature>
<sequence length="365" mass="39599">MRKKTYRRMSPQTLVTSLGLAIVSTAIFIFDTVTDYAIAAAVFYTAVVLVSARMFSHRTVIGVAAGCIVLTIGSFFLTRSGSYDVGLINTLISIVAIACTAYLGLKLVDAEEEAHETRERLLRLARLTTLGQLTGSITHEVSQPLVAIETSAGAGQRWLAQDPPNVVRAQAALERISADSHRASEILDRVRRLSKGEKPKASSFDFNMAIREMVDLAAPELYRNDILFELDLPTTLPPAFADRVQVQQVFGNLILNSIEAIAQIEQGEQFLLISSSSDENTGLRFTIADTGPGLTSLARERLFDAFWTTKDGGFGLGLTISRSIIEANGGRIWNEPYGANGAGSNGITFFVEIPAAGKADHDRKT</sequence>
<dbReference type="InterPro" id="IPR003661">
    <property type="entry name" value="HisK_dim/P_dom"/>
</dbReference>
<comment type="catalytic activity">
    <reaction evidence="1">
        <text>ATP + protein L-histidine = ADP + protein N-phospho-L-histidine.</text>
        <dbReference type="EC" id="2.7.13.3"/>
    </reaction>
</comment>
<keyword evidence="9" id="KW-0812">Transmembrane</keyword>
<feature type="transmembrane region" description="Helical" evidence="9">
    <location>
        <begin position="59"/>
        <end position="77"/>
    </location>
</feature>
<dbReference type="EMBL" id="PKQI01000004">
    <property type="protein sequence ID" value="NNV23188.1"/>
    <property type="molecule type" value="Genomic_DNA"/>
</dbReference>
<dbReference type="PROSITE" id="PS50109">
    <property type="entry name" value="HIS_KIN"/>
    <property type="match status" value="1"/>
</dbReference>
<keyword evidence="4" id="KW-0808">Transferase</keyword>
<feature type="transmembrane region" description="Helical" evidence="9">
    <location>
        <begin position="83"/>
        <end position="105"/>
    </location>
</feature>
<dbReference type="InterPro" id="IPR036890">
    <property type="entry name" value="HATPase_C_sf"/>
</dbReference>
<dbReference type="InterPro" id="IPR005467">
    <property type="entry name" value="His_kinase_dom"/>
</dbReference>
<keyword evidence="8" id="KW-0902">Two-component regulatory system</keyword>
<evidence type="ECO:0000256" key="7">
    <source>
        <dbReference type="ARBA" id="ARBA00022840"/>
    </source>
</evidence>
<keyword evidence="6" id="KW-0418">Kinase</keyword>
<dbReference type="GO" id="GO:0000155">
    <property type="term" value="F:phosphorelay sensor kinase activity"/>
    <property type="evidence" value="ECO:0007669"/>
    <property type="project" value="InterPro"/>
</dbReference>
<evidence type="ECO:0000259" key="10">
    <source>
        <dbReference type="PROSITE" id="PS50109"/>
    </source>
</evidence>
<dbReference type="RefSeq" id="WP_171380353.1">
    <property type="nucleotide sequence ID" value="NZ_JBLZNL010000005.1"/>
</dbReference>
<dbReference type="Proteomes" id="UP000526233">
    <property type="component" value="Unassembled WGS sequence"/>
</dbReference>
<evidence type="ECO:0000256" key="2">
    <source>
        <dbReference type="ARBA" id="ARBA00012438"/>
    </source>
</evidence>
<dbReference type="SMART" id="SM00387">
    <property type="entry name" value="HATPase_c"/>
    <property type="match status" value="1"/>
</dbReference>
<dbReference type="PANTHER" id="PTHR43065:SF10">
    <property type="entry name" value="PEROXIDE STRESS-ACTIVATED HISTIDINE KINASE MAK3"/>
    <property type="match status" value="1"/>
</dbReference>
<feature type="transmembrane region" description="Helical" evidence="9">
    <location>
        <begin position="36"/>
        <end position="52"/>
    </location>
</feature>
<dbReference type="GO" id="GO:0005524">
    <property type="term" value="F:ATP binding"/>
    <property type="evidence" value="ECO:0007669"/>
    <property type="project" value="UniProtKB-KW"/>
</dbReference>
<evidence type="ECO:0000256" key="9">
    <source>
        <dbReference type="SAM" id="Phobius"/>
    </source>
</evidence>
<dbReference type="Gene3D" id="1.10.287.130">
    <property type="match status" value="1"/>
</dbReference>
<keyword evidence="3" id="KW-0597">Phosphoprotein</keyword>
<reference evidence="11 12" key="1">
    <citation type="submission" date="2018-11" db="EMBL/GenBank/DDBJ databases">
        <title>Genome sequencing and analysis.</title>
        <authorList>
            <person name="Huang Y.-T."/>
        </authorList>
    </citation>
    <scope>NUCLEOTIDE SEQUENCE [LARGE SCALE GENOMIC DNA]</scope>
    <source>
        <strain evidence="11 12">SHIN</strain>
    </source>
</reference>
<dbReference type="EC" id="2.7.13.3" evidence="2"/>
<dbReference type="Pfam" id="PF02518">
    <property type="entry name" value="HATPase_c"/>
    <property type="match status" value="1"/>
</dbReference>
<accession>A0A7Y3WZF0</accession>
<evidence type="ECO:0000313" key="12">
    <source>
        <dbReference type="Proteomes" id="UP000526233"/>
    </source>
</evidence>
<name>A0A7Y3WZF0_9HYPH</name>
<dbReference type="SUPFAM" id="SSF47384">
    <property type="entry name" value="Homodimeric domain of signal transducing histidine kinase"/>
    <property type="match status" value="1"/>
</dbReference>